<sequence length="395" mass="43613">MSSPSTTDGRPATLDTMRPMEESAHQLDTDRNDTFVPNNESHHDSGIESDLEPSPPSSVRRPIRLDDADKLEADILAAAAATDAAIAALAPGSSLELCIPNADLSRLRALLPETNNIPRFAYNFATEIATFDMGETILHQQIQLGMVNLLLDSRDGARRHLDQEPARPLSAVANRLGRLANGGSSTVENPGRWVMQPDFSLYETRASHLLPSLVGVISYSQCTNNVKKKAVRWMEPFGRHRVHAVLIVDVQYPEANQAGVSLFVADHDRHDDHDHDHDVRAEPYWAVDFDPFYIEGADAQPDGAVELFTSDLLGSSADLPDGLIRPRRPANKTDQDPISTMVHDISTFAPYPGQVRITFAALREVLETAKEWHFDHEEELSNANAETQPQGAIKR</sequence>
<evidence type="ECO:0000256" key="1">
    <source>
        <dbReference type="SAM" id="MobiDB-lite"/>
    </source>
</evidence>
<dbReference type="Proteomes" id="UP001055172">
    <property type="component" value="Unassembled WGS sequence"/>
</dbReference>
<evidence type="ECO:0000313" key="3">
    <source>
        <dbReference type="Proteomes" id="UP001055172"/>
    </source>
</evidence>
<name>A0AA37GUG3_9PEZI</name>
<accession>A0AA37GUG3</accession>
<feature type="region of interest" description="Disordered" evidence="1">
    <location>
        <begin position="1"/>
        <end position="62"/>
    </location>
</feature>
<dbReference type="AlphaFoldDB" id="A0AA37GUG3"/>
<evidence type="ECO:0000313" key="2">
    <source>
        <dbReference type="EMBL" id="GJC86333.1"/>
    </source>
</evidence>
<feature type="region of interest" description="Disordered" evidence="1">
    <location>
        <begin position="375"/>
        <end position="395"/>
    </location>
</feature>
<gene>
    <name evidence="2" type="ORF">ColLi_09171</name>
</gene>
<reference evidence="2 3" key="1">
    <citation type="submission" date="2021-07" db="EMBL/GenBank/DDBJ databases">
        <title>Genome data of Colletotrichum spaethianum.</title>
        <authorList>
            <person name="Utami Y.D."/>
            <person name="Hiruma K."/>
        </authorList>
    </citation>
    <scope>NUCLEOTIDE SEQUENCE [LARGE SCALE GENOMIC DNA]</scope>
    <source>
        <strain evidence="2 3">MAFF 242679</strain>
    </source>
</reference>
<feature type="compositionally biased region" description="Basic and acidic residues" evidence="1">
    <location>
        <begin position="18"/>
        <end position="33"/>
    </location>
</feature>
<proteinExistence type="predicted"/>
<dbReference type="EMBL" id="BPPX01000021">
    <property type="protein sequence ID" value="GJC86333.1"/>
    <property type="molecule type" value="Genomic_DNA"/>
</dbReference>
<feature type="compositionally biased region" description="Polar residues" evidence="1">
    <location>
        <begin position="381"/>
        <end position="395"/>
    </location>
</feature>
<keyword evidence="3" id="KW-1185">Reference proteome</keyword>
<comment type="caution">
    <text evidence="2">The sequence shown here is derived from an EMBL/GenBank/DDBJ whole genome shotgun (WGS) entry which is preliminary data.</text>
</comment>
<protein>
    <submittedName>
        <fullName evidence="2">Uncharacterized protein</fullName>
    </submittedName>
</protein>
<organism evidence="2 3">
    <name type="scientific">Colletotrichum liriopes</name>
    <dbReference type="NCBI Taxonomy" id="708192"/>
    <lineage>
        <taxon>Eukaryota</taxon>
        <taxon>Fungi</taxon>
        <taxon>Dikarya</taxon>
        <taxon>Ascomycota</taxon>
        <taxon>Pezizomycotina</taxon>
        <taxon>Sordariomycetes</taxon>
        <taxon>Hypocreomycetidae</taxon>
        <taxon>Glomerellales</taxon>
        <taxon>Glomerellaceae</taxon>
        <taxon>Colletotrichum</taxon>
        <taxon>Colletotrichum spaethianum species complex</taxon>
    </lineage>
</organism>